<comment type="caution">
    <text evidence="1">The sequence shown here is derived from an EMBL/GenBank/DDBJ whole genome shotgun (WGS) entry which is preliminary data.</text>
</comment>
<protein>
    <submittedName>
        <fullName evidence="1">Glycerol-3-phosphate responsive antiterminator</fullName>
    </submittedName>
</protein>
<evidence type="ECO:0000313" key="2">
    <source>
        <dbReference type="Proteomes" id="UP001454489"/>
    </source>
</evidence>
<dbReference type="EMBL" id="JBBMEX010000010">
    <property type="protein sequence ID" value="MEQ2558266.1"/>
    <property type="molecule type" value="Genomic_DNA"/>
</dbReference>
<name>A0ABV1HG90_9FIRM</name>
<dbReference type="Gene3D" id="3.20.20.70">
    <property type="entry name" value="Aldolase class I"/>
    <property type="match status" value="1"/>
</dbReference>
<gene>
    <name evidence="1" type="ORF">WMO43_10355</name>
</gene>
<dbReference type="PANTHER" id="PTHR35787:SF1">
    <property type="entry name" value="GLYCEROL UPTAKE OPERON ANTITERMINATOR REGULATORY PROTEIN"/>
    <property type="match status" value="1"/>
</dbReference>
<accession>A0ABV1HG90</accession>
<organism evidence="1 2">
    <name type="scientific">Maccoyibacter intestinihominis</name>
    <dbReference type="NCBI Taxonomy" id="3133499"/>
    <lineage>
        <taxon>Bacteria</taxon>
        <taxon>Bacillati</taxon>
        <taxon>Bacillota</taxon>
        <taxon>Clostridia</taxon>
        <taxon>Lachnospirales</taxon>
        <taxon>Lachnospiraceae</taxon>
        <taxon>Maccoyibacter</taxon>
    </lineage>
</organism>
<dbReference type="PANTHER" id="PTHR35787">
    <property type="entry name" value="GLYCEROL UPTAKE OPERON ANTITERMINATOR REGULATORY PROTEIN"/>
    <property type="match status" value="1"/>
</dbReference>
<dbReference type="Proteomes" id="UP001454489">
    <property type="component" value="Unassembled WGS sequence"/>
</dbReference>
<proteinExistence type="predicted"/>
<dbReference type="PIRSF" id="PIRSF016897">
    <property type="entry name" value="GlpP"/>
    <property type="match status" value="1"/>
</dbReference>
<dbReference type="SUPFAM" id="SSF110391">
    <property type="entry name" value="GlpP-like"/>
    <property type="match status" value="1"/>
</dbReference>
<dbReference type="InterPro" id="IPR006699">
    <property type="entry name" value="GlpP"/>
</dbReference>
<evidence type="ECO:0000313" key="1">
    <source>
        <dbReference type="EMBL" id="MEQ2558266.1"/>
    </source>
</evidence>
<dbReference type="RefSeq" id="WP_353531112.1">
    <property type="nucleotide sequence ID" value="NZ_JBBMEX010000010.1"/>
</dbReference>
<sequence>MHSEFMEALENSPVIAAVKDDDGLKKCLETDSSIVFILYGDICNIPQIVKTVKSAGKIAMVHVDLIHGLSPKEIAIDFIHQYTKADGIISTKALLIKRASELDLYTIHRFFVIDSMAYESIFKTMRTGKPDCIEILPALMPKVIQKLCKSSPIPVIAGGMVSEKEDIMALLQAGAVSVSSTNQETWFI</sequence>
<dbReference type="Pfam" id="PF04309">
    <property type="entry name" value="G3P_antiterm"/>
    <property type="match status" value="1"/>
</dbReference>
<dbReference type="InterPro" id="IPR013785">
    <property type="entry name" value="Aldolase_TIM"/>
</dbReference>
<keyword evidence="2" id="KW-1185">Reference proteome</keyword>
<reference evidence="1 2" key="1">
    <citation type="submission" date="2024-03" db="EMBL/GenBank/DDBJ databases">
        <title>Human intestinal bacterial collection.</title>
        <authorList>
            <person name="Pauvert C."/>
            <person name="Hitch T.C.A."/>
            <person name="Clavel T."/>
        </authorList>
    </citation>
    <scope>NUCLEOTIDE SEQUENCE [LARGE SCALE GENOMIC DNA]</scope>
    <source>
        <strain evidence="1 2">CLA-AA-H185</strain>
    </source>
</reference>